<feature type="region of interest" description="Disordered" evidence="1">
    <location>
        <begin position="180"/>
        <end position="200"/>
    </location>
</feature>
<dbReference type="EMBL" id="UFQS01000128">
    <property type="protein sequence ID" value="SSX00187.1"/>
    <property type="molecule type" value="Genomic_DNA"/>
</dbReference>
<dbReference type="VEuPathDB" id="VectorBase:CSON001802"/>
<evidence type="ECO:0000256" key="1">
    <source>
        <dbReference type="SAM" id="MobiDB-lite"/>
    </source>
</evidence>
<evidence type="ECO:0000313" key="3">
    <source>
        <dbReference type="EMBL" id="SSX20567.1"/>
    </source>
</evidence>
<dbReference type="EMBL" id="UFQT01000128">
    <property type="protein sequence ID" value="SSX20567.1"/>
    <property type="molecule type" value="Genomic_DNA"/>
</dbReference>
<protein>
    <submittedName>
        <fullName evidence="3">CSON001802 protein</fullName>
    </submittedName>
</protein>
<feature type="region of interest" description="Disordered" evidence="1">
    <location>
        <begin position="25"/>
        <end position="45"/>
    </location>
</feature>
<evidence type="ECO:0000313" key="2">
    <source>
        <dbReference type="EMBL" id="SSX00187.1"/>
    </source>
</evidence>
<gene>
    <name evidence="3" type="primary">CSON001802</name>
</gene>
<accession>A0A336LW67</accession>
<reference evidence="2" key="1">
    <citation type="submission" date="2018-04" db="EMBL/GenBank/DDBJ databases">
        <authorList>
            <person name="Go L.Y."/>
            <person name="Mitchell J.A."/>
        </authorList>
    </citation>
    <scope>NUCLEOTIDE SEQUENCE</scope>
    <source>
        <tissue evidence="2">Whole organism</tissue>
    </source>
</reference>
<sequence>MKNIHEKEDLPKMDEFDEINMCFEDENHDQNDLESDESELIPESETQEISDEIVEIQATEDSDDQDIAQILFMSNEIHVKILRMEKIVQDFNVDDETLQQLMSLIHTISIDMHKFQQFITGLQEFIQKRKNLVNTGNNDQLRQIDTLLHHTKLTFKDQAEFCYTDICRLEEMFLSFKQGNNTAIPKDEDEPESENGNSTD</sequence>
<reference evidence="3" key="2">
    <citation type="submission" date="2018-07" db="EMBL/GenBank/DDBJ databases">
        <authorList>
            <person name="Quirk P.G."/>
            <person name="Krulwich T.A."/>
        </authorList>
    </citation>
    <scope>NUCLEOTIDE SEQUENCE</scope>
</reference>
<dbReference type="AlphaFoldDB" id="A0A336LW67"/>
<organism evidence="3">
    <name type="scientific">Culicoides sonorensis</name>
    <name type="common">Biting midge</name>
    <dbReference type="NCBI Taxonomy" id="179676"/>
    <lineage>
        <taxon>Eukaryota</taxon>
        <taxon>Metazoa</taxon>
        <taxon>Ecdysozoa</taxon>
        <taxon>Arthropoda</taxon>
        <taxon>Hexapoda</taxon>
        <taxon>Insecta</taxon>
        <taxon>Pterygota</taxon>
        <taxon>Neoptera</taxon>
        <taxon>Endopterygota</taxon>
        <taxon>Diptera</taxon>
        <taxon>Nematocera</taxon>
        <taxon>Chironomoidea</taxon>
        <taxon>Ceratopogonidae</taxon>
        <taxon>Ceratopogoninae</taxon>
        <taxon>Culicoides</taxon>
        <taxon>Monoculicoides</taxon>
    </lineage>
</organism>
<name>A0A336LW67_CULSO</name>
<proteinExistence type="predicted"/>